<dbReference type="EMBL" id="WOEZ01000178">
    <property type="protein sequence ID" value="NPT58680.1"/>
    <property type="molecule type" value="Genomic_DNA"/>
</dbReference>
<proteinExistence type="predicted"/>
<dbReference type="Proteomes" id="UP000655523">
    <property type="component" value="Unassembled WGS sequence"/>
</dbReference>
<dbReference type="AlphaFoldDB" id="A0A972SPG1"/>
<gene>
    <name evidence="2" type="ORF">GNZ13_30020</name>
</gene>
<organism evidence="2 3">
    <name type="scientific">Paraburkholderia elongata</name>
    <dbReference type="NCBI Taxonomy" id="2675747"/>
    <lineage>
        <taxon>Bacteria</taxon>
        <taxon>Pseudomonadati</taxon>
        <taxon>Pseudomonadota</taxon>
        <taxon>Betaproteobacteria</taxon>
        <taxon>Burkholderiales</taxon>
        <taxon>Burkholderiaceae</taxon>
        <taxon>Paraburkholderia</taxon>
    </lineage>
</organism>
<comment type="caution">
    <text evidence="2">The sequence shown here is derived from an EMBL/GenBank/DDBJ whole genome shotgun (WGS) entry which is preliminary data.</text>
</comment>
<reference evidence="2 3" key="1">
    <citation type="submission" date="2019-11" db="EMBL/GenBank/DDBJ databases">
        <title>Metabolism of dissolved organic matter in forest soils.</title>
        <authorList>
            <person name="Cyle K.T."/>
            <person name="Wilhelm R.C."/>
            <person name="Martinez C.E."/>
        </authorList>
    </citation>
    <scope>NUCLEOTIDE SEQUENCE [LARGE SCALE GENOMIC DNA]</scope>
    <source>
        <strain evidence="2 3">5N</strain>
    </source>
</reference>
<feature type="domain" description="DUF1828" evidence="1">
    <location>
        <begin position="32"/>
        <end position="123"/>
    </location>
</feature>
<dbReference type="InterPro" id="IPR014960">
    <property type="entry name" value="DUF1828"/>
</dbReference>
<protein>
    <submittedName>
        <fullName evidence="2">DUF1828 domain-containing protein</fullName>
    </submittedName>
</protein>
<keyword evidence="3" id="KW-1185">Reference proteome</keyword>
<accession>A0A972SPG1</accession>
<evidence type="ECO:0000259" key="1">
    <source>
        <dbReference type="Pfam" id="PF08861"/>
    </source>
</evidence>
<evidence type="ECO:0000313" key="2">
    <source>
        <dbReference type="EMBL" id="NPT58680.1"/>
    </source>
</evidence>
<dbReference type="Pfam" id="PF08861">
    <property type="entry name" value="DUF1828"/>
    <property type="match status" value="1"/>
</dbReference>
<dbReference type="RefSeq" id="WP_172171380.1">
    <property type="nucleotide sequence ID" value="NZ_WOEZ01000178.1"/>
</dbReference>
<sequence>MNVEAIQQTICSSLCADVKIVQQGDDLLCVSTPFAFSDGDSYSIYLQGLQTGGFRITDIGGTLMHLSYDNDIGKLREGTRGKVFRQIISELDLSEDDGEFYIDSPADRLGANIFRFGQAITRIHDLTFLNRVRVESTFYEDLREKLTAHVDAESIHENYLVPGLESAANYPVDFFIEGFARPLYLFGVPTREKAMLTTIILQHLNAAHLDFRSMVVFQNAADMPPKDVSRLMNAANDMISSLDADEAFERKLRAVA</sequence>
<evidence type="ECO:0000313" key="3">
    <source>
        <dbReference type="Proteomes" id="UP000655523"/>
    </source>
</evidence>
<name>A0A972SPG1_9BURK</name>